<proteinExistence type="predicted"/>
<keyword evidence="2" id="KW-1185">Reference proteome</keyword>
<accession>H0I2B9</accession>
<reference evidence="1 2" key="1">
    <citation type="journal article" date="2012" name="J. Bacteriol.">
        <title>Draft Genome Sequence of Mesorhizobium alhagi CCNWXJ12-2T, a Novel Salt-Resistant Species Isolated from the Desert of Northwestern China.</title>
        <authorList>
            <person name="Zhou M."/>
            <person name="Chen W."/>
            <person name="Chen H."/>
            <person name="Wei G."/>
        </authorList>
    </citation>
    <scope>NUCLEOTIDE SEQUENCE [LARGE SCALE GENOMIC DNA]</scope>
    <source>
        <strain evidence="1 2">CCNWXJ12-2</strain>
    </source>
</reference>
<dbReference type="PATRIC" id="fig|1107882.3.peg.6394"/>
<sequence>MPDRRPPAGSADGVIYGMGYSRYRAHRSTLIGNAPADIAMGRRDKNPLEGMALHAGKPWFRPIVGAYYRFKDGLA</sequence>
<evidence type="ECO:0000313" key="2">
    <source>
        <dbReference type="Proteomes" id="UP000003250"/>
    </source>
</evidence>
<dbReference type="Proteomes" id="UP000003250">
    <property type="component" value="Unassembled WGS sequence"/>
</dbReference>
<evidence type="ECO:0000313" key="1">
    <source>
        <dbReference type="EMBL" id="EHK52829.1"/>
    </source>
</evidence>
<gene>
    <name evidence="1" type="ORF">MAXJ12_33094</name>
</gene>
<protein>
    <submittedName>
        <fullName evidence="1">FAD dependent oxidoreductase</fullName>
    </submittedName>
</protein>
<name>H0I2B9_9HYPH</name>
<dbReference type="AlphaFoldDB" id="H0I2B9"/>
<organism evidence="1 2">
    <name type="scientific">Mesorhizobium alhagi CCNWXJ12-2</name>
    <dbReference type="NCBI Taxonomy" id="1107882"/>
    <lineage>
        <taxon>Bacteria</taxon>
        <taxon>Pseudomonadati</taxon>
        <taxon>Pseudomonadota</taxon>
        <taxon>Alphaproteobacteria</taxon>
        <taxon>Hyphomicrobiales</taxon>
        <taxon>Phyllobacteriaceae</taxon>
        <taxon>Allomesorhizobium</taxon>
    </lineage>
</organism>
<dbReference type="RefSeq" id="WP_008840176.1">
    <property type="nucleotide sequence ID" value="NZ_AHAM01000300.1"/>
</dbReference>
<dbReference type="EMBL" id="AHAM01000300">
    <property type="protein sequence ID" value="EHK52829.1"/>
    <property type="molecule type" value="Genomic_DNA"/>
</dbReference>